<evidence type="ECO:0000256" key="1">
    <source>
        <dbReference type="ARBA" id="ARBA00005250"/>
    </source>
</evidence>
<feature type="signal peptide" evidence="2">
    <location>
        <begin position="1"/>
        <end position="22"/>
    </location>
</feature>
<organism evidence="4 5">
    <name type="scientific">Methylosinus sporium</name>
    <dbReference type="NCBI Taxonomy" id="428"/>
    <lineage>
        <taxon>Bacteria</taxon>
        <taxon>Pseudomonadati</taxon>
        <taxon>Pseudomonadota</taxon>
        <taxon>Alphaproteobacteria</taxon>
        <taxon>Hyphomicrobiales</taxon>
        <taxon>Methylocystaceae</taxon>
        <taxon>Methylosinus</taxon>
    </lineage>
</organism>
<dbReference type="EMBL" id="VJMF01000059">
    <property type="protein sequence ID" value="TRL31206.1"/>
    <property type="molecule type" value="Genomic_DNA"/>
</dbReference>
<dbReference type="InterPro" id="IPR050855">
    <property type="entry name" value="NDM-1-like"/>
</dbReference>
<evidence type="ECO:0000256" key="2">
    <source>
        <dbReference type="SAM" id="SignalP"/>
    </source>
</evidence>
<sequence length="308" mass="32753">MRKIFSASSVLAASVVTFAAMAQQRPDFSKVEIKTTQLAENFHVLEGQGGAISVLSGPEGVLLVDSQFAPLTDKIVEAIKKITDKPIRFLVNTHVHGDHVGGNENLAKLGALILARDQLRARLQNPNPAADGTPGKPAAAQALPVVTYDNQVTIHLNGEHVRLIPIRSAHTDGDTLVYFPEHDILAVGDYFRSTGYPVVDLNNGGTLAGIIDGLGATIGRAGPNTKVVPGHGAIVDRSALIAQRDLILAVRDKVAAAIDQGKTLEETIAAKPTAEFDAKVPNAEQSSERFVKWLYAEVKAAKTKTAAR</sequence>
<keyword evidence="2" id="KW-0732">Signal</keyword>
<evidence type="ECO:0000259" key="3">
    <source>
        <dbReference type="SMART" id="SM00849"/>
    </source>
</evidence>
<dbReference type="Gene3D" id="3.60.15.10">
    <property type="entry name" value="Ribonuclease Z/Hydroxyacylglutathione hydrolase-like"/>
    <property type="match status" value="1"/>
</dbReference>
<dbReference type="CDD" id="cd16282">
    <property type="entry name" value="metallo-hydrolase-like_MBL-fold"/>
    <property type="match status" value="1"/>
</dbReference>
<dbReference type="RefSeq" id="WP_142863623.1">
    <property type="nucleotide sequence ID" value="NZ_VJMF01000059.1"/>
</dbReference>
<dbReference type="PANTHER" id="PTHR42951:SF4">
    <property type="entry name" value="ACYL-COENZYME A THIOESTERASE MBLAC2"/>
    <property type="match status" value="1"/>
</dbReference>
<dbReference type="SMART" id="SM00849">
    <property type="entry name" value="Lactamase_B"/>
    <property type="match status" value="1"/>
</dbReference>
<keyword evidence="4" id="KW-0378">Hydrolase</keyword>
<dbReference type="AlphaFoldDB" id="A0A549SNJ9"/>
<dbReference type="Proteomes" id="UP000316781">
    <property type="component" value="Unassembled WGS sequence"/>
</dbReference>
<feature type="chain" id="PRO_5021819679" evidence="2">
    <location>
        <begin position="23"/>
        <end position="308"/>
    </location>
</feature>
<comment type="similarity">
    <text evidence="1">Belongs to the metallo-beta-lactamase superfamily. Class-B beta-lactamase family.</text>
</comment>
<dbReference type="GO" id="GO:0016787">
    <property type="term" value="F:hydrolase activity"/>
    <property type="evidence" value="ECO:0007669"/>
    <property type="project" value="UniProtKB-KW"/>
</dbReference>
<dbReference type="PANTHER" id="PTHR42951">
    <property type="entry name" value="METALLO-BETA-LACTAMASE DOMAIN-CONTAINING"/>
    <property type="match status" value="1"/>
</dbReference>
<dbReference type="InterPro" id="IPR036866">
    <property type="entry name" value="RibonucZ/Hydroxyglut_hydro"/>
</dbReference>
<evidence type="ECO:0000313" key="4">
    <source>
        <dbReference type="EMBL" id="TRL31206.1"/>
    </source>
</evidence>
<feature type="domain" description="Metallo-beta-lactamase" evidence="3">
    <location>
        <begin position="49"/>
        <end position="231"/>
    </location>
</feature>
<dbReference type="Pfam" id="PF00753">
    <property type="entry name" value="Lactamase_B"/>
    <property type="match status" value="1"/>
</dbReference>
<dbReference type="SUPFAM" id="SSF56281">
    <property type="entry name" value="Metallo-hydrolase/oxidoreductase"/>
    <property type="match status" value="1"/>
</dbReference>
<comment type="caution">
    <text evidence="4">The sequence shown here is derived from an EMBL/GenBank/DDBJ whole genome shotgun (WGS) entry which is preliminary data.</text>
</comment>
<dbReference type="GO" id="GO:0017001">
    <property type="term" value="P:antibiotic catabolic process"/>
    <property type="evidence" value="ECO:0007669"/>
    <property type="project" value="UniProtKB-ARBA"/>
</dbReference>
<reference evidence="4 5" key="1">
    <citation type="submission" date="2019-07" db="EMBL/GenBank/DDBJ databases">
        <title>Ln-dependent methylotrophs.</title>
        <authorList>
            <person name="Tani A."/>
        </authorList>
    </citation>
    <scope>NUCLEOTIDE SEQUENCE [LARGE SCALE GENOMIC DNA]</scope>
    <source>
        <strain evidence="4 5">SM89A</strain>
    </source>
</reference>
<name>A0A549SNJ9_METSR</name>
<evidence type="ECO:0000313" key="5">
    <source>
        <dbReference type="Proteomes" id="UP000316781"/>
    </source>
</evidence>
<dbReference type="InterPro" id="IPR001279">
    <property type="entry name" value="Metallo-B-lactamas"/>
</dbReference>
<accession>A0A549SNJ9</accession>
<protein>
    <submittedName>
        <fullName evidence="4">MBL fold metallo-hydrolase</fullName>
    </submittedName>
</protein>
<proteinExistence type="inferred from homology"/>
<gene>
    <name evidence="4" type="ORF">FM996_14595</name>
</gene>